<reference evidence="3 4" key="1">
    <citation type="submission" date="2016-10" db="EMBL/GenBank/DDBJ databases">
        <authorList>
            <person name="de Groot N.N."/>
        </authorList>
    </citation>
    <scope>NUCLEOTIDE SEQUENCE [LARGE SCALE GENOMIC DNA]</scope>
    <source>
        <strain evidence="3 4">DSM 15345</strain>
    </source>
</reference>
<keyword evidence="1" id="KW-0812">Transmembrane</keyword>
<feature type="transmembrane region" description="Helical" evidence="1">
    <location>
        <begin position="30"/>
        <end position="52"/>
    </location>
</feature>
<evidence type="ECO:0000256" key="2">
    <source>
        <dbReference type="SAM" id="SignalP"/>
    </source>
</evidence>
<feature type="chain" id="PRO_5011627641" evidence="2">
    <location>
        <begin position="21"/>
        <end position="204"/>
    </location>
</feature>
<dbReference type="STRING" id="89524.SAMN05444370_10258"/>
<evidence type="ECO:0000313" key="3">
    <source>
        <dbReference type="EMBL" id="SDZ88991.1"/>
    </source>
</evidence>
<sequence>MRRALLLALAAALSPGAASAHLVGVEFGDFYAGALHVATGVAYGATLVALALMAGLQPRESGRWALVAAPPALLLGALAASFGVVGEAPALDPAVTATLALCGVLAALNARPGPWGVATFAGLVGLAMGAANGQAALGGGVDPILFSLGVTAAGSVAVILGVACARAAADRVPLLSMVWRVAGSWLAAAGAASLALTVAQAGGL</sequence>
<name>A0A1H3WQE4_9RHOB</name>
<gene>
    <name evidence="3" type="ORF">SAMN05444370_10258</name>
</gene>
<keyword evidence="1" id="KW-1133">Transmembrane helix</keyword>
<evidence type="ECO:0000256" key="1">
    <source>
        <dbReference type="SAM" id="Phobius"/>
    </source>
</evidence>
<dbReference type="InterPro" id="IPR007038">
    <property type="entry name" value="HupE_UreJ"/>
</dbReference>
<dbReference type="Proteomes" id="UP000198703">
    <property type="component" value="Unassembled WGS sequence"/>
</dbReference>
<dbReference type="EMBL" id="FNQM01000002">
    <property type="protein sequence ID" value="SDZ88991.1"/>
    <property type="molecule type" value="Genomic_DNA"/>
</dbReference>
<feature type="transmembrane region" description="Helical" evidence="1">
    <location>
        <begin position="144"/>
        <end position="165"/>
    </location>
</feature>
<protein>
    <submittedName>
        <fullName evidence="3">HupE / UreJ protein</fullName>
    </submittedName>
</protein>
<organism evidence="3 4">
    <name type="scientific">Rubrimonas cliftonensis</name>
    <dbReference type="NCBI Taxonomy" id="89524"/>
    <lineage>
        <taxon>Bacteria</taxon>
        <taxon>Pseudomonadati</taxon>
        <taxon>Pseudomonadota</taxon>
        <taxon>Alphaproteobacteria</taxon>
        <taxon>Rhodobacterales</taxon>
        <taxon>Paracoccaceae</taxon>
        <taxon>Rubrimonas</taxon>
    </lineage>
</organism>
<keyword evidence="4" id="KW-1185">Reference proteome</keyword>
<keyword evidence="2" id="KW-0732">Signal</keyword>
<feature type="signal peptide" evidence="2">
    <location>
        <begin position="1"/>
        <end position="20"/>
    </location>
</feature>
<dbReference type="RefSeq" id="WP_175478731.1">
    <property type="nucleotide sequence ID" value="NZ_FNQM01000002.1"/>
</dbReference>
<accession>A0A1H3WQE4</accession>
<dbReference type="Pfam" id="PF04955">
    <property type="entry name" value="HupE_UreJ"/>
    <property type="match status" value="1"/>
</dbReference>
<feature type="transmembrane region" description="Helical" evidence="1">
    <location>
        <begin position="177"/>
        <end position="199"/>
    </location>
</feature>
<keyword evidence="1" id="KW-0472">Membrane</keyword>
<proteinExistence type="predicted"/>
<dbReference type="AlphaFoldDB" id="A0A1H3WQE4"/>
<feature type="transmembrane region" description="Helical" evidence="1">
    <location>
        <begin position="115"/>
        <end position="132"/>
    </location>
</feature>
<feature type="transmembrane region" description="Helical" evidence="1">
    <location>
        <begin position="64"/>
        <end position="84"/>
    </location>
</feature>
<feature type="transmembrane region" description="Helical" evidence="1">
    <location>
        <begin position="90"/>
        <end position="108"/>
    </location>
</feature>
<evidence type="ECO:0000313" key="4">
    <source>
        <dbReference type="Proteomes" id="UP000198703"/>
    </source>
</evidence>